<feature type="region of interest" description="Disordered" evidence="1">
    <location>
        <begin position="166"/>
        <end position="194"/>
    </location>
</feature>
<feature type="region of interest" description="Disordered" evidence="1">
    <location>
        <begin position="95"/>
        <end position="141"/>
    </location>
</feature>
<accession>A0A6A5ZBS9</accession>
<sequence>MEKRHSSPAPRASSPRPSMHRKRSNSHSMIDALGCSTPEAELILAEGRAAIRRRRPSVHKRGRRKASMEGGMTFRPQEHIQYLHQDSAEVEDTIEPVDKNTTSTRHVRIPSNVTDGSTSTVTGPAPTAAAEASPTSPLPGGQVDYSANLAKFIQDQLASIPSYKTFQRSTISPRSCPDLSMPSPLPPQSPRSPRRHVDMHHVLEMPPVRPPLKSAFSEWSSTDDETEVDEVPPLPSVVLPRQHSKASNDTPSILGYYENSHGGSFLLPSTPTDEGEERKSVVRAFTFPNPPASSDMSSESHSTSIDDDSASSDASAQPQLTTSSAPSFSSVSTASYFDYKHPIHLVPDVKNRIIAATAPTNARKVLTAISPFEGNALANVHDILVESHQRVVVEGMSFDLMNELNLPDEGMRRIQTPC</sequence>
<dbReference type="Proteomes" id="UP000799770">
    <property type="component" value="Unassembled WGS sequence"/>
</dbReference>
<organism evidence="2 3">
    <name type="scientific">Lophiotrema nucula</name>
    <dbReference type="NCBI Taxonomy" id="690887"/>
    <lineage>
        <taxon>Eukaryota</taxon>
        <taxon>Fungi</taxon>
        <taxon>Dikarya</taxon>
        <taxon>Ascomycota</taxon>
        <taxon>Pezizomycotina</taxon>
        <taxon>Dothideomycetes</taxon>
        <taxon>Pleosporomycetidae</taxon>
        <taxon>Pleosporales</taxon>
        <taxon>Lophiotremataceae</taxon>
        <taxon>Lophiotrema</taxon>
    </lineage>
</organism>
<keyword evidence="3" id="KW-1185">Reference proteome</keyword>
<feature type="compositionally biased region" description="Low complexity" evidence="1">
    <location>
        <begin position="293"/>
        <end position="303"/>
    </location>
</feature>
<feature type="region of interest" description="Disordered" evidence="1">
    <location>
        <begin position="1"/>
        <end position="31"/>
    </location>
</feature>
<dbReference type="OrthoDB" id="3909054at2759"/>
<evidence type="ECO:0000313" key="3">
    <source>
        <dbReference type="Proteomes" id="UP000799770"/>
    </source>
</evidence>
<proteinExistence type="predicted"/>
<protein>
    <submittedName>
        <fullName evidence="2">Uncharacterized protein</fullName>
    </submittedName>
</protein>
<feature type="compositionally biased region" description="Low complexity" evidence="1">
    <location>
        <begin position="117"/>
        <end position="139"/>
    </location>
</feature>
<name>A0A6A5ZBS9_9PLEO</name>
<dbReference type="AlphaFoldDB" id="A0A6A5ZBS9"/>
<feature type="region of interest" description="Disordered" evidence="1">
    <location>
        <begin position="286"/>
        <end position="329"/>
    </location>
</feature>
<feature type="region of interest" description="Disordered" evidence="1">
    <location>
        <begin position="214"/>
        <end position="255"/>
    </location>
</feature>
<feature type="compositionally biased region" description="Low complexity" evidence="1">
    <location>
        <begin position="311"/>
        <end position="329"/>
    </location>
</feature>
<gene>
    <name evidence="2" type="ORF">BDV96DRAFT_598409</name>
</gene>
<reference evidence="2" key="1">
    <citation type="journal article" date="2020" name="Stud. Mycol.">
        <title>101 Dothideomycetes genomes: a test case for predicting lifestyles and emergence of pathogens.</title>
        <authorList>
            <person name="Haridas S."/>
            <person name="Albert R."/>
            <person name="Binder M."/>
            <person name="Bloem J."/>
            <person name="Labutti K."/>
            <person name="Salamov A."/>
            <person name="Andreopoulos B."/>
            <person name="Baker S."/>
            <person name="Barry K."/>
            <person name="Bills G."/>
            <person name="Bluhm B."/>
            <person name="Cannon C."/>
            <person name="Castanera R."/>
            <person name="Culley D."/>
            <person name="Daum C."/>
            <person name="Ezra D."/>
            <person name="Gonzalez J."/>
            <person name="Henrissat B."/>
            <person name="Kuo A."/>
            <person name="Liang C."/>
            <person name="Lipzen A."/>
            <person name="Lutzoni F."/>
            <person name="Magnuson J."/>
            <person name="Mondo S."/>
            <person name="Nolan M."/>
            <person name="Ohm R."/>
            <person name="Pangilinan J."/>
            <person name="Park H.-J."/>
            <person name="Ramirez L."/>
            <person name="Alfaro M."/>
            <person name="Sun H."/>
            <person name="Tritt A."/>
            <person name="Yoshinaga Y."/>
            <person name="Zwiers L.-H."/>
            <person name="Turgeon B."/>
            <person name="Goodwin S."/>
            <person name="Spatafora J."/>
            <person name="Crous P."/>
            <person name="Grigoriev I."/>
        </authorList>
    </citation>
    <scope>NUCLEOTIDE SEQUENCE</scope>
    <source>
        <strain evidence="2">CBS 627.86</strain>
    </source>
</reference>
<dbReference type="EMBL" id="ML977320">
    <property type="protein sequence ID" value="KAF2116504.1"/>
    <property type="molecule type" value="Genomic_DNA"/>
</dbReference>
<feature type="compositionally biased region" description="Basic residues" evidence="1">
    <location>
        <begin position="53"/>
        <end position="65"/>
    </location>
</feature>
<feature type="region of interest" description="Disordered" evidence="1">
    <location>
        <begin position="53"/>
        <end position="78"/>
    </location>
</feature>
<evidence type="ECO:0000313" key="2">
    <source>
        <dbReference type="EMBL" id="KAF2116504.1"/>
    </source>
</evidence>
<feature type="compositionally biased region" description="Acidic residues" evidence="1">
    <location>
        <begin position="221"/>
        <end position="230"/>
    </location>
</feature>
<evidence type="ECO:0000256" key="1">
    <source>
        <dbReference type="SAM" id="MobiDB-lite"/>
    </source>
</evidence>
<feature type="compositionally biased region" description="Low complexity" evidence="1">
    <location>
        <begin position="7"/>
        <end position="17"/>
    </location>
</feature>